<dbReference type="SUPFAM" id="SSF53756">
    <property type="entry name" value="UDP-Glycosyltransferase/glycogen phosphorylase"/>
    <property type="match status" value="1"/>
</dbReference>
<organism evidence="2 3">
    <name type="scientific">Cellulomonas fimi (strain ATCC 484 / DSM 20113 / JCM 1341 / CCUG 24087 / LMG 16345 / NBRC 15513 / NCIMB 8980 / NCTC 7547 / NRS-133)</name>
    <dbReference type="NCBI Taxonomy" id="590998"/>
    <lineage>
        <taxon>Bacteria</taxon>
        <taxon>Bacillati</taxon>
        <taxon>Actinomycetota</taxon>
        <taxon>Actinomycetes</taxon>
        <taxon>Micrococcales</taxon>
        <taxon>Cellulomonadaceae</taxon>
        <taxon>Cellulomonas</taxon>
    </lineage>
</organism>
<proteinExistence type="predicted"/>
<dbReference type="KEGG" id="cfi:Celf_3034"/>
<dbReference type="GO" id="GO:0016740">
    <property type="term" value="F:transferase activity"/>
    <property type="evidence" value="ECO:0007669"/>
    <property type="project" value="UniProtKB-KW"/>
</dbReference>
<feature type="region of interest" description="Disordered" evidence="1">
    <location>
        <begin position="333"/>
        <end position="379"/>
    </location>
</feature>
<dbReference type="Gene3D" id="3.40.50.2000">
    <property type="entry name" value="Glycogen Phosphorylase B"/>
    <property type="match status" value="1"/>
</dbReference>
<dbReference type="Proteomes" id="UP000008460">
    <property type="component" value="Chromosome"/>
</dbReference>
<dbReference type="AlphaFoldDB" id="F4GYN4"/>
<keyword evidence="2" id="KW-0808">Transferase</keyword>
<sequence>MTLVLESFPRPRRTTNPYLTQLLAELPPDVPTRTFEWRTALLGRYDVFHVHWPEKLLRGTSRAKTAARFVTTGLLLARLALTRTAVVRTLHNVDPHEAGGRLERAVLRRVDRLTTVFVRLNGTTPLPADARPGTPLVTIPHPHYRDWYASCPRGRARPGRVLFFGLVRPYKGVEELVQAFRDLPGDSLELRVVGSPETPALRRTVEELAAADPRVGLRLEYVDDDTLAEEVGAASLVVLPYRRLHNSGAALLALSLDRPVLVPAGATSAELAAEVGDAWVSTFEGTVTPADLRAALDRAAALDLGTDHPDLSARDWASVAAAHADVFRTARRLARAPRRARRAREHDSSPDTPGQGHPVRATVGEHTSVGVTGSKESSR</sequence>
<evidence type="ECO:0000256" key="1">
    <source>
        <dbReference type="SAM" id="MobiDB-lite"/>
    </source>
</evidence>
<reference evidence="2 3" key="1">
    <citation type="submission" date="2011-04" db="EMBL/GenBank/DDBJ databases">
        <title>Complete sequence of Cellulomonas fimi ATCC 484.</title>
        <authorList>
            <consortium name="US DOE Joint Genome Institute"/>
            <person name="Lucas S."/>
            <person name="Han J."/>
            <person name="Lapidus A."/>
            <person name="Cheng J.-F."/>
            <person name="Goodwin L."/>
            <person name="Pitluck S."/>
            <person name="Peters L."/>
            <person name="Chertkov O."/>
            <person name="Detter J.C."/>
            <person name="Han C."/>
            <person name="Tapia R."/>
            <person name="Land M."/>
            <person name="Hauser L."/>
            <person name="Kyrpides N."/>
            <person name="Ivanova N."/>
            <person name="Ovchinnikova G."/>
            <person name="Pagani I."/>
            <person name="Mead D."/>
            <person name="Brumm P."/>
            <person name="Woyke T."/>
        </authorList>
    </citation>
    <scope>NUCLEOTIDE SEQUENCE [LARGE SCALE GENOMIC DNA]</scope>
    <source>
        <strain evidence="3">ATCC 484 / DSM 20113 / JCM 1341 / NBRC 15513 / NCIMB 8980 / NCTC 7547</strain>
    </source>
</reference>
<feature type="compositionally biased region" description="Polar residues" evidence="1">
    <location>
        <begin position="369"/>
        <end position="379"/>
    </location>
</feature>
<dbReference type="RefSeq" id="WP_013772177.1">
    <property type="nucleotide sequence ID" value="NC_015514.1"/>
</dbReference>
<keyword evidence="3" id="KW-1185">Reference proteome</keyword>
<dbReference type="Pfam" id="PF13692">
    <property type="entry name" value="Glyco_trans_1_4"/>
    <property type="match status" value="1"/>
</dbReference>
<accession>F4GYN4</accession>
<protein>
    <submittedName>
        <fullName evidence="2">Glycosyl transferase group 1</fullName>
    </submittedName>
</protein>
<evidence type="ECO:0000313" key="2">
    <source>
        <dbReference type="EMBL" id="AEE47151.1"/>
    </source>
</evidence>
<evidence type="ECO:0000313" key="3">
    <source>
        <dbReference type="Proteomes" id="UP000008460"/>
    </source>
</evidence>
<name>F4GYN4_CELFA</name>
<feature type="compositionally biased region" description="Basic residues" evidence="1">
    <location>
        <begin position="333"/>
        <end position="343"/>
    </location>
</feature>
<dbReference type="HOGENOM" id="CLU_009583_6_0_11"/>
<dbReference type="eggNOG" id="COG0438">
    <property type="taxonomic scope" value="Bacteria"/>
</dbReference>
<dbReference type="STRING" id="590998.Celf_3034"/>
<dbReference type="EMBL" id="CP002666">
    <property type="protein sequence ID" value="AEE47151.1"/>
    <property type="molecule type" value="Genomic_DNA"/>
</dbReference>
<gene>
    <name evidence="2" type="ordered locus">Celf_3034</name>
</gene>